<organism evidence="1 2">
    <name type="scientific">Cervus elaphus hippelaphus</name>
    <name type="common">European red deer</name>
    <dbReference type="NCBI Taxonomy" id="46360"/>
    <lineage>
        <taxon>Eukaryota</taxon>
        <taxon>Metazoa</taxon>
        <taxon>Chordata</taxon>
        <taxon>Craniata</taxon>
        <taxon>Vertebrata</taxon>
        <taxon>Euteleostomi</taxon>
        <taxon>Mammalia</taxon>
        <taxon>Eutheria</taxon>
        <taxon>Laurasiatheria</taxon>
        <taxon>Artiodactyla</taxon>
        <taxon>Ruminantia</taxon>
        <taxon>Pecora</taxon>
        <taxon>Cervidae</taxon>
        <taxon>Cervinae</taxon>
        <taxon>Cervus</taxon>
    </lineage>
</organism>
<proteinExistence type="predicted"/>
<dbReference type="EMBL" id="MKHE01000012">
    <property type="protein sequence ID" value="OWK09363.1"/>
    <property type="molecule type" value="Genomic_DNA"/>
</dbReference>
<evidence type="ECO:0000313" key="2">
    <source>
        <dbReference type="Proteomes" id="UP000242450"/>
    </source>
</evidence>
<sequence>MDWLGTQENLCWLEEEETGKVTLTWQEAGRHLLRGSGAEVLLLNKGWVAHYRTSGSGLSDPKPWLEKQVGGKLGRGAWSLAQQIILIPNLQENEIYICVIKIFPEKKHTDYFVIGNGISMRYLLIHAMAYLVHREMHKYLRYCSDFERKITYSTLHNGSKYSSLTPTSPLNYIETLPTIEPQQKPLQIGLLFISEVMPCSNCLSPN</sequence>
<keyword evidence="2" id="KW-1185">Reference proteome</keyword>
<protein>
    <submittedName>
        <fullName evidence="1">Uncharacterized protein</fullName>
    </submittedName>
</protein>
<accession>A0A212CTR2</accession>
<gene>
    <name evidence="1" type="ORF">Celaphus_00006070</name>
</gene>
<reference evidence="1 2" key="1">
    <citation type="journal article" date="2018" name="Mol. Genet. Genomics">
        <title>The red deer Cervus elaphus genome CerEla1.0: sequencing, annotating, genes, and chromosomes.</title>
        <authorList>
            <person name="Bana N.A."/>
            <person name="Nyiri A."/>
            <person name="Nagy J."/>
            <person name="Frank K."/>
            <person name="Nagy T."/>
            <person name="Steger V."/>
            <person name="Schiller M."/>
            <person name="Lakatos P."/>
            <person name="Sugar L."/>
            <person name="Horn P."/>
            <person name="Barta E."/>
            <person name="Orosz L."/>
        </authorList>
    </citation>
    <scope>NUCLEOTIDE SEQUENCE [LARGE SCALE GENOMIC DNA]</scope>
    <source>
        <strain evidence="1">Hungarian</strain>
    </source>
</reference>
<dbReference type="Proteomes" id="UP000242450">
    <property type="component" value="Chromosome 12"/>
</dbReference>
<evidence type="ECO:0000313" key="1">
    <source>
        <dbReference type="EMBL" id="OWK09363.1"/>
    </source>
</evidence>
<comment type="caution">
    <text evidence="1">The sequence shown here is derived from an EMBL/GenBank/DDBJ whole genome shotgun (WGS) entry which is preliminary data.</text>
</comment>
<name>A0A212CTR2_CEREH</name>
<dbReference type="AlphaFoldDB" id="A0A212CTR2"/>
<dbReference type="OrthoDB" id="21330at2759"/>